<dbReference type="SUPFAM" id="SSF52047">
    <property type="entry name" value="RNI-like"/>
    <property type="match status" value="1"/>
</dbReference>
<name>A0A8T0IVZ3_CERPU</name>
<evidence type="ECO:0000256" key="3">
    <source>
        <dbReference type="ARBA" id="ARBA00022821"/>
    </source>
</evidence>
<protein>
    <recommendedName>
        <fullName evidence="4">RPW8 domain-containing protein</fullName>
    </recommendedName>
</protein>
<dbReference type="InterPro" id="IPR032675">
    <property type="entry name" value="LRR_dom_sf"/>
</dbReference>
<dbReference type="InterPro" id="IPR002182">
    <property type="entry name" value="NB-ARC"/>
</dbReference>
<gene>
    <name evidence="5" type="ORF">KC19_2G141600</name>
</gene>
<dbReference type="GO" id="GO:0007166">
    <property type="term" value="P:cell surface receptor signaling pathway"/>
    <property type="evidence" value="ECO:0007669"/>
    <property type="project" value="InterPro"/>
</dbReference>
<dbReference type="FunFam" id="1.10.8.430:FF:000003">
    <property type="entry name" value="Probable disease resistance protein At5g66910"/>
    <property type="match status" value="1"/>
</dbReference>
<dbReference type="PANTHER" id="PTHR36766">
    <property type="entry name" value="PLANT BROAD-SPECTRUM MILDEW RESISTANCE PROTEIN RPW8"/>
    <property type="match status" value="1"/>
</dbReference>
<dbReference type="Gene3D" id="3.40.50.300">
    <property type="entry name" value="P-loop containing nucleotide triphosphate hydrolases"/>
    <property type="match status" value="1"/>
</dbReference>
<dbReference type="InterPro" id="IPR042197">
    <property type="entry name" value="Apaf_helical"/>
</dbReference>
<comment type="caution">
    <text evidence="5">The sequence shown here is derived from an EMBL/GenBank/DDBJ whole genome shotgun (WGS) entry which is preliminary data.</text>
</comment>
<dbReference type="SUPFAM" id="SSF52540">
    <property type="entry name" value="P-loop containing nucleoside triphosphate hydrolases"/>
    <property type="match status" value="1"/>
</dbReference>
<dbReference type="Gene3D" id="1.20.930.20">
    <property type="entry name" value="Adaptor protein Cbl, N-terminal domain"/>
    <property type="match status" value="1"/>
</dbReference>
<dbReference type="PROSITE" id="PS51153">
    <property type="entry name" value="RPW8"/>
    <property type="match status" value="1"/>
</dbReference>
<dbReference type="InterPro" id="IPR036537">
    <property type="entry name" value="Adaptor_Cbl_N_dom_sf"/>
</dbReference>
<keyword evidence="3" id="KW-0611">Plant defense</keyword>
<dbReference type="Pfam" id="PF23598">
    <property type="entry name" value="LRR_14"/>
    <property type="match status" value="2"/>
</dbReference>
<dbReference type="PANTHER" id="PTHR36766:SF30">
    <property type="entry name" value="TIR-NBS TYPE DISEASE RESISTANCE PROTEIN-RELATED"/>
    <property type="match status" value="1"/>
</dbReference>
<comment type="similarity">
    <text evidence="1">Belongs to the disease resistance NB-LRR family.</text>
</comment>
<dbReference type="PRINTS" id="PR00364">
    <property type="entry name" value="DISEASERSIST"/>
</dbReference>
<evidence type="ECO:0000256" key="1">
    <source>
        <dbReference type="ARBA" id="ARBA00008894"/>
    </source>
</evidence>
<dbReference type="EMBL" id="CM026422">
    <property type="protein sequence ID" value="KAG0587119.1"/>
    <property type="molecule type" value="Genomic_DNA"/>
</dbReference>
<dbReference type="AlphaFoldDB" id="A0A8T0IVZ3"/>
<dbReference type="Pfam" id="PF05659">
    <property type="entry name" value="RPW8"/>
    <property type="match status" value="1"/>
</dbReference>
<proteinExistence type="inferred from homology"/>
<dbReference type="InterPro" id="IPR008808">
    <property type="entry name" value="Powdery_mildew-R_dom"/>
</dbReference>
<dbReference type="Proteomes" id="UP000822688">
    <property type="component" value="Chromosome 2"/>
</dbReference>
<dbReference type="Gene3D" id="3.80.10.10">
    <property type="entry name" value="Ribonuclease Inhibitor"/>
    <property type="match status" value="1"/>
</dbReference>
<keyword evidence="6" id="KW-1185">Reference proteome</keyword>
<dbReference type="Pfam" id="PF23559">
    <property type="entry name" value="WHD_DRP"/>
    <property type="match status" value="1"/>
</dbReference>
<reference evidence="5" key="1">
    <citation type="submission" date="2020-06" db="EMBL/GenBank/DDBJ databases">
        <title>WGS assembly of Ceratodon purpureus strain R40.</title>
        <authorList>
            <person name="Carey S.B."/>
            <person name="Jenkins J."/>
            <person name="Shu S."/>
            <person name="Lovell J.T."/>
            <person name="Sreedasyam A."/>
            <person name="Maumus F."/>
            <person name="Tiley G.P."/>
            <person name="Fernandez-Pozo N."/>
            <person name="Barry K."/>
            <person name="Chen C."/>
            <person name="Wang M."/>
            <person name="Lipzen A."/>
            <person name="Daum C."/>
            <person name="Saski C.A."/>
            <person name="Payton A.C."/>
            <person name="Mcbreen J.C."/>
            <person name="Conrad R.E."/>
            <person name="Kollar L.M."/>
            <person name="Olsson S."/>
            <person name="Huttunen S."/>
            <person name="Landis J.B."/>
            <person name="Wickett N.J."/>
            <person name="Johnson M.G."/>
            <person name="Rensing S.A."/>
            <person name="Grimwood J."/>
            <person name="Schmutz J."/>
            <person name="Mcdaniel S.F."/>
        </authorList>
    </citation>
    <scope>NUCLEOTIDE SEQUENCE</scope>
    <source>
        <strain evidence="5">R40</strain>
    </source>
</reference>
<dbReference type="Gene3D" id="1.10.10.10">
    <property type="entry name" value="Winged helix-like DNA-binding domain superfamily/Winged helix DNA-binding domain"/>
    <property type="match status" value="1"/>
</dbReference>
<keyword evidence="2" id="KW-0677">Repeat</keyword>
<dbReference type="FunFam" id="1.10.10.10:FF:000322">
    <property type="entry name" value="Probable disease resistance protein At1g63360"/>
    <property type="match status" value="1"/>
</dbReference>
<evidence type="ECO:0000259" key="4">
    <source>
        <dbReference type="PROSITE" id="PS51153"/>
    </source>
</evidence>
<dbReference type="GO" id="GO:0006952">
    <property type="term" value="P:defense response"/>
    <property type="evidence" value="ECO:0007669"/>
    <property type="project" value="UniProtKB-KW"/>
</dbReference>
<organism evidence="5 6">
    <name type="scientific">Ceratodon purpureus</name>
    <name type="common">Fire moss</name>
    <name type="synonym">Dicranum purpureum</name>
    <dbReference type="NCBI Taxonomy" id="3225"/>
    <lineage>
        <taxon>Eukaryota</taxon>
        <taxon>Viridiplantae</taxon>
        <taxon>Streptophyta</taxon>
        <taxon>Embryophyta</taxon>
        <taxon>Bryophyta</taxon>
        <taxon>Bryophytina</taxon>
        <taxon>Bryopsida</taxon>
        <taxon>Dicranidae</taxon>
        <taxon>Pseudoditrichales</taxon>
        <taxon>Ditrichaceae</taxon>
        <taxon>Ceratodon</taxon>
    </lineage>
</organism>
<dbReference type="Pfam" id="PF00931">
    <property type="entry name" value="NB-ARC"/>
    <property type="match status" value="1"/>
</dbReference>
<dbReference type="InterPro" id="IPR027417">
    <property type="entry name" value="P-loop_NTPase"/>
</dbReference>
<evidence type="ECO:0000313" key="5">
    <source>
        <dbReference type="EMBL" id="KAG0587119.1"/>
    </source>
</evidence>
<evidence type="ECO:0000313" key="6">
    <source>
        <dbReference type="Proteomes" id="UP000822688"/>
    </source>
</evidence>
<evidence type="ECO:0000256" key="2">
    <source>
        <dbReference type="ARBA" id="ARBA00022737"/>
    </source>
</evidence>
<feature type="domain" description="RPW8" evidence="4">
    <location>
        <begin position="1"/>
        <end position="152"/>
    </location>
</feature>
<dbReference type="InterPro" id="IPR055414">
    <property type="entry name" value="LRR_R13L4/SHOC2-like"/>
</dbReference>
<dbReference type="InterPro" id="IPR058922">
    <property type="entry name" value="WHD_DRP"/>
</dbReference>
<accession>A0A8T0IVZ3</accession>
<dbReference type="Gene3D" id="1.10.8.430">
    <property type="entry name" value="Helical domain of apoptotic protease-activating factors"/>
    <property type="match status" value="1"/>
</dbReference>
<dbReference type="GO" id="GO:0043531">
    <property type="term" value="F:ADP binding"/>
    <property type="evidence" value="ECO:0007669"/>
    <property type="project" value="InterPro"/>
</dbReference>
<sequence>MAEAIFVGAITGAAVGALLTAVIDKTKSAVRCKENCENLRTTLKEIRPLLDRVDQSKDGNNATCQAWLRTVNTLLEKADRVLGKCTIPKKSRFHVQYVTKWRISSSIKDLDRQIKEKLPQVNLLTLDIVQLIYQIMTGQSMVSPGVDTSEAVVMQAVPEKIVTHENNPFQKMKELIISVADLPSREPVTFGLKGRGGAGKTLLAKMVNNDEDIQAKYGVGSVVWITIGKDASIPSTYKTMARFLGCGDVYERDYTHRRMEDQRTYLMEAFKRKRVLLILDDVWESTWENRAIIYWLDICKGVGSTTLITTRNDSVLHRAKAIERIDILSLSEEESWKLFSYHAFQTSIPLQGELESLAKQVCGECKGLPLALEVIGGALWGKKDIIHWRFALSRLKRSESMCNSNVVDDELFHRLKFSYDELDDDLKKCFLYFAAFPEDMEIKPNKLCSIWQGEGLFGTHDGDDAFQMGWTALISLADQSLIDLFEKGGEKYAKVHDVLRDLAIRIIRNAKAGEWAFECFFEPGKVLETLPPIKEGIKRVSFIGSTIKQFGSSNKLDSPSIQVCLLSDVSFQMDPRSRRDMGQVYLSYIFSNMSKLLYLDLSKWRYLEKLPKGIKELKCLTHLDLYRCTFLKELPEGIKELKCLTLLNLSGCAALKELPEGIKELKCLTHLVLLGCTSLKELPEGIKELKCMTHLDLSWCTSLKELPEGIKELKCLIHLNLLGCTSLKELPEDIKELKCLTHLHLSGCTSLKELPEGIKELKCLTHLDLYYCTSLKELPEGIMELKCLTESSLRWCSVFLEKV</sequence>
<dbReference type="InterPro" id="IPR036388">
    <property type="entry name" value="WH-like_DNA-bd_sf"/>
</dbReference>